<organism evidence="2 3">
    <name type="scientific">Nocardia vermiculata</name>
    <dbReference type="NCBI Taxonomy" id="257274"/>
    <lineage>
        <taxon>Bacteria</taxon>
        <taxon>Bacillati</taxon>
        <taxon>Actinomycetota</taxon>
        <taxon>Actinomycetes</taxon>
        <taxon>Mycobacteriales</taxon>
        <taxon>Nocardiaceae</taxon>
        <taxon>Nocardia</taxon>
    </lineage>
</organism>
<name>A0A846XYW3_9NOCA</name>
<dbReference type="GO" id="GO:0003677">
    <property type="term" value="F:DNA binding"/>
    <property type="evidence" value="ECO:0007669"/>
    <property type="project" value="InterPro"/>
</dbReference>
<comment type="caution">
    <text evidence="2">The sequence shown here is derived from an EMBL/GenBank/DDBJ whole genome shotgun (WGS) entry which is preliminary data.</text>
</comment>
<evidence type="ECO:0000313" key="2">
    <source>
        <dbReference type="EMBL" id="NKY51807.1"/>
    </source>
</evidence>
<proteinExistence type="predicted"/>
<accession>A0A846XYW3</accession>
<dbReference type="InterPro" id="IPR036953">
    <property type="entry name" value="GreA/GreB_C_sf"/>
</dbReference>
<dbReference type="Gene3D" id="3.10.50.30">
    <property type="entry name" value="Transcription elongation factor, GreA/GreB, C-terminal domain"/>
    <property type="match status" value="1"/>
</dbReference>
<dbReference type="RefSeq" id="WP_067871251.1">
    <property type="nucleotide sequence ID" value="NZ_JAAXOP010000008.1"/>
</dbReference>
<dbReference type="InterPro" id="IPR023459">
    <property type="entry name" value="Tscrpt_elong_fac_GreA/B_fam"/>
</dbReference>
<dbReference type="GO" id="GO:0070063">
    <property type="term" value="F:RNA polymerase binding"/>
    <property type="evidence" value="ECO:0007669"/>
    <property type="project" value="InterPro"/>
</dbReference>
<dbReference type="GO" id="GO:0032784">
    <property type="term" value="P:regulation of DNA-templated transcription elongation"/>
    <property type="evidence" value="ECO:0007669"/>
    <property type="project" value="InterPro"/>
</dbReference>
<keyword evidence="2" id="KW-0251">Elongation factor</keyword>
<keyword evidence="3" id="KW-1185">Reference proteome</keyword>
<evidence type="ECO:0000259" key="1">
    <source>
        <dbReference type="Pfam" id="PF01272"/>
    </source>
</evidence>
<evidence type="ECO:0000313" key="3">
    <source>
        <dbReference type="Proteomes" id="UP000565711"/>
    </source>
</evidence>
<feature type="domain" description="Transcription elongation factor GreA/GreB C-terminal" evidence="1">
    <location>
        <begin position="64"/>
        <end position="137"/>
    </location>
</feature>
<reference evidence="2 3" key="1">
    <citation type="submission" date="2020-04" db="EMBL/GenBank/DDBJ databases">
        <title>MicrobeNet Type strains.</title>
        <authorList>
            <person name="Nicholson A.C."/>
        </authorList>
    </citation>
    <scope>NUCLEOTIDE SEQUENCE [LARGE SCALE GENOMIC DNA]</scope>
    <source>
        <strain evidence="2 3">JCM 12354</strain>
    </source>
</reference>
<protein>
    <submittedName>
        <fullName evidence="2">Transcription elongation factor GreAB</fullName>
    </submittedName>
</protein>
<sequence>MTGTDSVWLTDAAYQRLREELVELRAAERDPGDDGQAEATRRARRLELEDLLDRAIVGEAPADDGVAEPGMVLTVRFDDDEETETFLLGRRDGADTEELEVYSPESPLGSALTGARRGQVRSYQVPSGATVNVTLLEAVPYGMHVPSH</sequence>
<keyword evidence="2" id="KW-0648">Protein biosynthesis</keyword>
<dbReference type="InterPro" id="IPR001437">
    <property type="entry name" value="Tscrpt_elong_fac_GreA/B_C"/>
</dbReference>
<dbReference type="EMBL" id="JAAXOP010000008">
    <property type="protein sequence ID" value="NKY51807.1"/>
    <property type="molecule type" value="Genomic_DNA"/>
</dbReference>
<gene>
    <name evidence="2" type="ORF">HGA08_16430</name>
</gene>
<dbReference type="Proteomes" id="UP000565711">
    <property type="component" value="Unassembled WGS sequence"/>
</dbReference>
<dbReference type="AlphaFoldDB" id="A0A846XYW3"/>
<dbReference type="GO" id="GO:0003746">
    <property type="term" value="F:translation elongation factor activity"/>
    <property type="evidence" value="ECO:0007669"/>
    <property type="project" value="UniProtKB-KW"/>
</dbReference>
<dbReference type="SUPFAM" id="SSF54534">
    <property type="entry name" value="FKBP-like"/>
    <property type="match status" value="1"/>
</dbReference>
<dbReference type="PIRSF" id="PIRSF006092">
    <property type="entry name" value="GreA_GreB"/>
    <property type="match status" value="1"/>
</dbReference>
<dbReference type="Pfam" id="PF01272">
    <property type="entry name" value="GreA_GreB"/>
    <property type="match status" value="1"/>
</dbReference>